<keyword evidence="2" id="KW-0456">Lyase</keyword>
<dbReference type="InterPro" id="IPR008949">
    <property type="entry name" value="Isoprenoid_synthase_dom_sf"/>
</dbReference>
<dbReference type="OrthoDB" id="2998174at2759"/>
<evidence type="ECO:0000256" key="1">
    <source>
        <dbReference type="ARBA" id="ARBA00007946"/>
    </source>
</evidence>
<dbReference type="InterPro" id="IPR024652">
    <property type="entry name" value="Trichodiene_synth"/>
</dbReference>
<evidence type="ECO:0000313" key="4">
    <source>
        <dbReference type="Proteomes" id="UP000326565"/>
    </source>
</evidence>
<dbReference type="GO" id="GO:0016838">
    <property type="term" value="F:carbon-oxygen lyase activity, acting on phosphates"/>
    <property type="evidence" value="ECO:0007669"/>
    <property type="project" value="InterPro"/>
</dbReference>
<gene>
    <name evidence="3" type="ORF">BDV29DRAFT_194002</name>
</gene>
<organism evidence="3 4">
    <name type="scientific">Aspergillus leporis</name>
    <dbReference type="NCBI Taxonomy" id="41062"/>
    <lineage>
        <taxon>Eukaryota</taxon>
        <taxon>Fungi</taxon>
        <taxon>Dikarya</taxon>
        <taxon>Ascomycota</taxon>
        <taxon>Pezizomycotina</taxon>
        <taxon>Eurotiomycetes</taxon>
        <taxon>Eurotiomycetidae</taxon>
        <taxon>Eurotiales</taxon>
        <taxon>Aspergillaceae</taxon>
        <taxon>Aspergillus</taxon>
        <taxon>Aspergillus subgen. Circumdati</taxon>
    </lineage>
</organism>
<evidence type="ECO:0000313" key="3">
    <source>
        <dbReference type="EMBL" id="KAB8070539.1"/>
    </source>
</evidence>
<dbReference type="Gene3D" id="1.10.600.10">
    <property type="entry name" value="Farnesyl Diphosphate Synthase"/>
    <property type="match status" value="2"/>
</dbReference>
<dbReference type="Proteomes" id="UP000326565">
    <property type="component" value="Unassembled WGS sequence"/>
</dbReference>
<evidence type="ECO:0008006" key="5">
    <source>
        <dbReference type="Google" id="ProtNLM"/>
    </source>
</evidence>
<dbReference type="SUPFAM" id="SSF48576">
    <property type="entry name" value="Terpenoid synthases"/>
    <property type="match status" value="1"/>
</dbReference>
<comment type="similarity">
    <text evidence="1">Belongs to the trichodiene synthase family.</text>
</comment>
<evidence type="ECO:0000256" key="2">
    <source>
        <dbReference type="ARBA" id="ARBA00023239"/>
    </source>
</evidence>
<dbReference type="Pfam" id="PF06330">
    <property type="entry name" value="TRI5"/>
    <property type="match status" value="1"/>
</dbReference>
<proteinExistence type="inferred from homology"/>
<dbReference type="EMBL" id="ML732299">
    <property type="protein sequence ID" value="KAB8070539.1"/>
    <property type="molecule type" value="Genomic_DNA"/>
</dbReference>
<protein>
    <recommendedName>
        <fullName evidence="5">Terpenoid synthase</fullName>
    </recommendedName>
</protein>
<accession>A0A5N5WQG4</accession>
<sequence length="254" mass="29335">MVGNAIDTFNIHSVGPLDRIPPGSSVSKNNYERIVNDLNSRVKNRLGSDGVSAEFIQVMQPSIKGVVDITNWAYSFVSPKVQEAIVVYTSYVIYIDDVTSQISDDLQNYTTQLMRGQQSHMRFYLLPDTFEYLMFFRAKTGITEAYAFFYFPEDTIPSMVLYLAYVNDLLSFYKEEFKPSDSRNFIHSQARLNGIRPFEPIKRIQVKAIELVRKMRNMIFSDDEAMLNIIERFIHGYLSELRIPAVIEMGNRTN</sequence>
<reference evidence="3 4" key="1">
    <citation type="submission" date="2019-04" db="EMBL/GenBank/DDBJ databases">
        <title>Friends and foes A comparative genomics study of 23 Aspergillus species from section Flavi.</title>
        <authorList>
            <consortium name="DOE Joint Genome Institute"/>
            <person name="Kjaerbolling I."/>
            <person name="Vesth T."/>
            <person name="Frisvad J.C."/>
            <person name="Nybo J.L."/>
            <person name="Theobald S."/>
            <person name="Kildgaard S."/>
            <person name="Isbrandt T."/>
            <person name="Kuo A."/>
            <person name="Sato A."/>
            <person name="Lyhne E.K."/>
            <person name="Kogle M.E."/>
            <person name="Wiebenga A."/>
            <person name="Kun R.S."/>
            <person name="Lubbers R.J."/>
            <person name="Makela M.R."/>
            <person name="Barry K."/>
            <person name="Chovatia M."/>
            <person name="Clum A."/>
            <person name="Daum C."/>
            <person name="Haridas S."/>
            <person name="He G."/>
            <person name="LaButti K."/>
            <person name="Lipzen A."/>
            <person name="Mondo S."/>
            <person name="Riley R."/>
            <person name="Salamov A."/>
            <person name="Simmons B.A."/>
            <person name="Magnuson J.K."/>
            <person name="Henrissat B."/>
            <person name="Mortensen U.H."/>
            <person name="Larsen T.O."/>
            <person name="Devries R.P."/>
            <person name="Grigoriev I.V."/>
            <person name="Machida M."/>
            <person name="Baker S.E."/>
            <person name="Andersen M.R."/>
        </authorList>
    </citation>
    <scope>NUCLEOTIDE SEQUENCE [LARGE SCALE GENOMIC DNA]</scope>
    <source>
        <strain evidence="3 4">CBS 151.66</strain>
    </source>
</reference>
<name>A0A5N5WQG4_9EURO</name>
<dbReference type="AlphaFoldDB" id="A0A5N5WQG4"/>
<keyword evidence="4" id="KW-1185">Reference proteome</keyword>